<dbReference type="EMBL" id="MCGO01000016">
    <property type="protein sequence ID" value="ORY46619.1"/>
    <property type="molecule type" value="Genomic_DNA"/>
</dbReference>
<proteinExistence type="predicted"/>
<protein>
    <submittedName>
        <fullName evidence="1">Uncharacterized protein</fullName>
    </submittedName>
</protein>
<name>A0A1Y2CHV5_9FUNG</name>
<keyword evidence="2" id="KW-1185">Reference proteome</keyword>
<evidence type="ECO:0000313" key="1">
    <source>
        <dbReference type="EMBL" id="ORY46619.1"/>
    </source>
</evidence>
<gene>
    <name evidence="1" type="ORF">BCR33DRAFT_132314</name>
</gene>
<evidence type="ECO:0000313" key="2">
    <source>
        <dbReference type="Proteomes" id="UP000193642"/>
    </source>
</evidence>
<accession>A0A1Y2CHV5</accession>
<reference evidence="1 2" key="1">
    <citation type="submission" date="2016-07" db="EMBL/GenBank/DDBJ databases">
        <title>Pervasive Adenine N6-methylation of Active Genes in Fungi.</title>
        <authorList>
            <consortium name="DOE Joint Genome Institute"/>
            <person name="Mondo S.J."/>
            <person name="Dannebaum R.O."/>
            <person name="Kuo R.C."/>
            <person name="Labutti K."/>
            <person name="Haridas S."/>
            <person name="Kuo A."/>
            <person name="Salamov A."/>
            <person name="Ahrendt S.R."/>
            <person name="Lipzen A."/>
            <person name="Sullivan W."/>
            <person name="Andreopoulos W.B."/>
            <person name="Clum A."/>
            <person name="Lindquist E."/>
            <person name="Daum C."/>
            <person name="Ramamoorthy G.K."/>
            <person name="Gryganskyi A."/>
            <person name="Culley D."/>
            <person name="Magnuson J.K."/>
            <person name="James T.Y."/>
            <person name="O'Malley M.A."/>
            <person name="Stajich J.E."/>
            <person name="Spatafora J.W."/>
            <person name="Visel A."/>
            <person name="Grigoriev I.V."/>
        </authorList>
    </citation>
    <scope>NUCLEOTIDE SEQUENCE [LARGE SCALE GENOMIC DNA]</scope>
    <source>
        <strain evidence="1 2">JEL800</strain>
    </source>
</reference>
<comment type="caution">
    <text evidence="1">The sequence shown here is derived from an EMBL/GenBank/DDBJ whole genome shotgun (WGS) entry which is preliminary data.</text>
</comment>
<dbReference type="AlphaFoldDB" id="A0A1Y2CHV5"/>
<dbReference type="Proteomes" id="UP000193642">
    <property type="component" value="Unassembled WGS sequence"/>
</dbReference>
<dbReference type="OrthoDB" id="205099at2759"/>
<sequence>MPENNSPGSHPLPNRRLALDYDIALPREYANTPLSPEKMALIDTTIMIHPFFFDIERKIQYKSDLNLDRAATEEDKTAKYCFGNLYISREVDATTGISRVLGRVRLNAVILPSVVATEVVMDSPLATYDSERNVITFRAPESESGAKEILRHWKGLAAIAEAACQVWTRQESFKKLGIEIVSYAVGTLTLRVSGWGLLKNDADGNVHLRLRWRRFVNDVEGEAGARGLDQFVLDLPDEDVVDESVTKWLLVLQNVLNDCLDMVVFAKRLHSITSVMAVLKPIETQLNKAENRINGEPVMKVIPRSLSWIRVVNGTSGLDLYLFSNDTIIMYDASFGSADG</sequence>
<organism evidence="1 2">
    <name type="scientific">Rhizoclosmatium globosum</name>
    <dbReference type="NCBI Taxonomy" id="329046"/>
    <lineage>
        <taxon>Eukaryota</taxon>
        <taxon>Fungi</taxon>
        <taxon>Fungi incertae sedis</taxon>
        <taxon>Chytridiomycota</taxon>
        <taxon>Chytridiomycota incertae sedis</taxon>
        <taxon>Chytridiomycetes</taxon>
        <taxon>Chytridiales</taxon>
        <taxon>Chytriomycetaceae</taxon>
        <taxon>Rhizoclosmatium</taxon>
    </lineage>
</organism>